<dbReference type="InterPro" id="IPR049713">
    <property type="entry name" value="Pr6Pr-like"/>
</dbReference>
<feature type="transmembrane region" description="Helical" evidence="1">
    <location>
        <begin position="184"/>
        <end position="209"/>
    </location>
</feature>
<dbReference type="RefSeq" id="WP_378606582.1">
    <property type="nucleotide sequence ID" value="NZ_JBHSQN010000011.1"/>
</dbReference>
<dbReference type="NCBIfam" id="NF038065">
    <property type="entry name" value="Pr6Pr"/>
    <property type="match status" value="1"/>
</dbReference>
<dbReference type="EMBL" id="JBHSQN010000011">
    <property type="protein sequence ID" value="MFC6012635.1"/>
    <property type="molecule type" value="Genomic_DNA"/>
</dbReference>
<feature type="transmembrane region" description="Helical" evidence="1">
    <location>
        <begin position="21"/>
        <end position="41"/>
    </location>
</feature>
<evidence type="ECO:0000256" key="1">
    <source>
        <dbReference type="SAM" id="Phobius"/>
    </source>
</evidence>
<name>A0ABW1JTY1_9NOCA</name>
<keyword evidence="3" id="KW-1185">Reference proteome</keyword>
<feature type="transmembrane region" description="Helical" evidence="1">
    <location>
        <begin position="147"/>
        <end position="164"/>
    </location>
</feature>
<keyword evidence="1" id="KW-0812">Transmembrane</keyword>
<sequence length="221" mass="24899">MSDQPTEQRDAHGERTAWWIRAYRIGFGLLGVLALVWIPLRNIDSATFSLTNYLSYFTIESNVLSVIVLLVGGALAPQGAHWQTFRGAVTLYMLITMVVYAVLLAEVDVMLTDRWINDVLHRIVPLVLLLDWLFVPMAARLRATPRLIGLWLIFPVGYGVYTLIRGPIVDWYPYPFIDPRTQGYGSLTIGLAVLLVVFVVLAVAMAALGDLPARWRERRSD</sequence>
<feature type="transmembrane region" description="Helical" evidence="1">
    <location>
        <begin position="88"/>
        <end position="107"/>
    </location>
</feature>
<keyword evidence="1" id="KW-0472">Membrane</keyword>
<evidence type="ECO:0000313" key="3">
    <source>
        <dbReference type="Proteomes" id="UP001596223"/>
    </source>
</evidence>
<organism evidence="2 3">
    <name type="scientific">Nocardia lasii</name>
    <dbReference type="NCBI Taxonomy" id="1616107"/>
    <lineage>
        <taxon>Bacteria</taxon>
        <taxon>Bacillati</taxon>
        <taxon>Actinomycetota</taxon>
        <taxon>Actinomycetes</taxon>
        <taxon>Mycobacteriales</taxon>
        <taxon>Nocardiaceae</taxon>
        <taxon>Nocardia</taxon>
    </lineage>
</organism>
<keyword evidence="1" id="KW-1133">Transmembrane helix</keyword>
<protein>
    <submittedName>
        <fullName evidence="2">Pr6Pr family membrane protein</fullName>
    </submittedName>
</protein>
<feature type="transmembrane region" description="Helical" evidence="1">
    <location>
        <begin position="53"/>
        <end position="76"/>
    </location>
</feature>
<comment type="caution">
    <text evidence="2">The sequence shown here is derived from an EMBL/GenBank/DDBJ whole genome shotgun (WGS) entry which is preliminary data.</text>
</comment>
<dbReference type="Proteomes" id="UP001596223">
    <property type="component" value="Unassembled WGS sequence"/>
</dbReference>
<proteinExistence type="predicted"/>
<gene>
    <name evidence="2" type="ORF">ACFP3H_16375</name>
</gene>
<accession>A0ABW1JTY1</accession>
<evidence type="ECO:0000313" key="2">
    <source>
        <dbReference type="EMBL" id="MFC6012635.1"/>
    </source>
</evidence>
<reference evidence="3" key="1">
    <citation type="journal article" date="2019" name="Int. J. Syst. Evol. Microbiol.">
        <title>The Global Catalogue of Microorganisms (GCM) 10K type strain sequencing project: providing services to taxonomists for standard genome sequencing and annotation.</title>
        <authorList>
            <consortium name="The Broad Institute Genomics Platform"/>
            <consortium name="The Broad Institute Genome Sequencing Center for Infectious Disease"/>
            <person name="Wu L."/>
            <person name="Ma J."/>
        </authorList>
    </citation>
    <scope>NUCLEOTIDE SEQUENCE [LARGE SCALE GENOMIC DNA]</scope>
    <source>
        <strain evidence="3">CCUG 36956</strain>
    </source>
</reference>
<feature type="transmembrane region" description="Helical" evidence="1">
    <location>
        <begin position="119"/>
        <end position="135"/>
    </location>
</feature>